<protein>
    <submittedName>
        <fullName evidence="1">8845_t:CDS:1</fullName>
    </submittedName>
</protein>
<proteinExistence type="predicted"/>
<evidence type="ECO:0000313" key="2">
    <source>
        <dbReference type="Proteomes" id="UP000789860"/>
    </source>
</evidence>
<feature type="non-terminal residue" evidence="1">
    <location>
        <position position="47"/>
    </location>
</feature>
<gene>
    <name evidence="1" type="ORF">SCALOS_LOCUS11123</name>
</gene>
<keyword evidence="2" id="KW-1185">Reference proteome</keyword>
<sequence length="47" mass="5633">ITHTSYLVTCKNEDKKDEYFKAIQYSILFKNYKISHSKFKQINWSGS</sequence>
<reference evidence="1" key="1">
    <citation type="submission" date="2021-06" db="EMBL/GenBank/DDBJ databases">
        <authorList>
            <person name="Kallberg Y."/>
            <person name="Tangrot J."/>
            <person name="Rosling A."/>
        </authorList>
    </citation>
    <scope>NUCLEOTIDE SEQUENCE</scope>
    <source>
        <strain evidence="1">AU212A</strain>
    </source>
</reference>
<name>A0ACA9PRB6_9GLOM</name>
<evidence type="ECO:0000313" key="1">
    <source>
        <dbReference type="EMBL" id="CAG8717493.1"/>
    </source>
</evidence>
<dbReference type="Proteomes" id="UP000789860">
    <property type="component" value="Unassembled WGS sequence"/>
</dbReference>
<feature type="non-terminal residue" evidence="1">
    <location>
        <position position="1"/>
    </location>
</feature>
<organism evidence="1 2">
    <name type="scientific">Scutellospora calospora</name>
    <dbReference type="NCBI Taxonomy" id="85575"/>
    <lineage>
        <taxon>Eukaryota</taxon>
        <taxon>Fungi</taxon>
        <taxon>Fungi incertae sedis</taxon>
        <taxon>Mucoromycota</taxon>
        <taxon>Glomeromycotina</taxon>
        <taxon>Glomeromycetes</taxon>
        <taxon>Diversisporales</taxon>
        <taxon>Gigasporaceae</taxon>
        <taxon>Scutellospora</taxon>
    </lineage>
</organism>
<accession>A0ACA9PRB6</accession>
<dbReference type="EMBL" id="CAJVPM010045901">
    <property type="protein sequence ID" value="CAG8717493.1"/>
    <property type="molecule type" value="Genomic_DNA"/>
</dbReference>
<comment type="caution">
    <text evidence="1">The sequence shown here is derived from an EMBL/GenBank/DDBJ whole genome shotgun (WGS) entry which is preliminary data.</text>
</comment>